<evidence type="ECO:0000313" key="2">
    <source>
        <dbReference type="Proteomes" id="UP000014062"/>
    </source>
</evidence>
<reference evidence="2" key="1">
    <citation type="journal article" date="2013" name="Genome Biol. Evol.">
        <title>The genome sequence of Streptomyces lividans 66 reveals a novel tRNA-dependent peptide biosynthetic system within a metal-related genomic island.</title>
        <authorList>
            <person name="Cruz-Morales P."/>
            <person name="Vijgenboom E."/>
            <person name="Iruegas-Bocardo F."/>
            <person name="Girard G."/>
            <person name="Yanez-Guerra L.A."/>
            <person name="Ramos-Aboites H.E."/>
            <person name="Pernodet J.L."/>
            <person name="Anne J."/>
            <person name="van Wezel G.P."/>
            <person name="Barona-Gomez F."/>
        </authorList>
    </citation>
    <scope>NUCLEOTIDE SEQUENCE [LARGE SCALE GENOMIC DNA]</scope>
    <source>
        <strain evidence="2">1326</strain>
    </source>
</reference>
<evidence type="ECO:0000313" key="1">
    <source>
        <dbReference type="EMBL" id="EOY52758.1"/>
    </source>
</evidence>
<dbReference type="Proteomes" id="UP000014062">
    <property type="component" value="Chromosome"/>
</dbReference>
<dbReference type="AlphaFoldDB" id="A0A7U9HGE5"/>
<dbReference type="GeneID" id="91389192"/>
<organism evidence="1 2">
    <name type="scientific">Streptomyces lividans 1326</name>
    <dbReference type="NCBI Taxonomy" id="1200984"/>
    <lineage>
        <taxon>Bacteria</taxon>
        <taxon>Bacillati</taxon>
        <taxon>Actinomycetota</taxon>
        <taxon>Actinomycetes</taxon>
        <taxon>Kitasatosporales</taxon>
        <taxon>Streptomycetaceae</taxon>
        <taxon>Streptomyces</taxon>
    </lineage>
</organism>
<protein>
    <submittedName>
        <fullName evidence="1">Uncharacterized protein</fullName>
    </submittedName>
</protein>
<dbReference type="EMBL" id="CM001889">
    <property type="protein sequence ID" value="EOY52758.1"/>
    <property type="molecule type" value="Genomic_DNA"/>
</dbReference>
<accession>A0A7U9HGE5</accession>
<proteinExistence type="predicted"/>
<dbReference type="RefSeq" id="WP_003971326.1">
    <property type="nucleotide sequence ID" value="NZ_CM001889.1"/>
</dbReference>
<gene>
    <name evidence="1" type="ORF">SLI_8060</name>
</gene>
<name>A0A7U9HGE5_STRLI</name>
<sequence length="163" mass="17728">MGDAGLCLLRDAIWTGPESGVDLLLKAVGWRIEYTLMKHQTIDQMTGSGIVTDHRLDHFLAHPRHPRTPRTTLNWTPAARTVPRADPHRTGRRELEARASRTARLVPRSGVAARRARWVRTPECGFGESAVRSGPSLWTVVAGTPSTRLSCYAAPSSAGIGAG</sequence>